<dbReference type="SUPFAM" id="SSF57850">
    <property type="entry name" value="RING/U-box"/>
    <property type="match status" value="1"/>
</dbReference>
<protein>
    <submittedName>
        <fullName evidence="9">Uncharacterized protein</fullName>
    </submittedName>
</protein>
<feature type="domain" description="TRAF-type" evidence="8">
    <location>
        <begin position="187"/>
        <end position="234"/>
    </location>
</feature>
<name>A0ABQ8URH6_9EUKA</name>
<dbReference type="Proteomes" id="UP001141327">
    <property type="component" value="Unassembled WGS sequence"/>
</dbReference>
<dbReference type="InterPro" id="IPR001293">
    <property type="entry name" value="Znf_TRAF"/>
</dbReference>
<dbReference type="PROSITE" id="PS50089">
    <property type="entry name" value="ZF_RING_2"/>
    <property type="match status" value="1"/>
</dbReference>
<feature type="region of interest" description="Disordered" evidence="6">
    <location>
        <begin position="476"/>
        <end position="503"/>
    </location>
</feature>
<dbReference type="PANTHER" id="PTHR10131">
    <property type="entry name" value="TNF RECEPTOR ASSOCIATED FACTOR"/>
    <property type="match status" value="1"/>
</dbReference>
<keyword evidence="5" id="KW-0175">Coiled coil</keyword>
<evidence type="ECO:0000256" key="3">
    <source>
        <dbReference type="ARBA" id="ARBA00022833"/>
    </source>
</evidence>
<dbReference type="InterPro" id="IPR013083">
    <property type="entry name" value="Znf_RING/FYVE/PHD"/>
</dbReference>
<feature type="domain" description="RING-type" evidence="7">
    <location>
        <begin position="34"/>
        <end position="65"/>
    </location>
</feature>
<dbReference type="InterPro" id="IPR001841">
    <property type="entry name" value="Znf_RING"/>
</dbReference>
<dbReference type="Gene3D" id="3.30.40.10">
    <property type="entry name" value="Zinc/RING finger domain, C3HC4 (zinc finger)"/>
    <property type="match status" value="3"/>
</dbReference>
<organism evidence="9 10">
    <name type="scientific">Paratrimastix pyriformis</name>
    <dbReference type="NCBI Taxonomy" id="342808"/>
    <lineage>
        <taxon>Eukaryota</taxon>
        <taxon>Metamonada</taxon>
        <taxon>Preaxostyla</taxon>
        <taxon>Paratrimastigidae</taxon>
        <taxon>Paratrimastix</taxon>
    </lineage>
</organism>
<feature type="domain" description="TRAF-type" evidence="8">
    <location>
        <begin position="132"/>
        <end position="174"/>
    </location>
</feature>
<feature type="zinc finger region" description="TRAF-type" evidence="4">
    <location>
        <begin position="187"/>
        <end position="234"/>
    </location>
</feature>
<feature type="region of interest" description="Disordered" evidence="6">
    <location>
        <begin position="1"/>
        <end position="21"/>
    </location>
</feature>
<sequence length="550" mass="60757">MQDGGLTSTITSTSTTSGLSLEYIDPPPPELWKCHVCECHLEDPVSLRCGHNVCKQCLPTSHLCPAPGCGQHFEAPYPNPSVQWFVQSIKVRCLHHAPRSERAPTDTEHRTASETDQVYCEAILTVGTLKQHLDSECPAHPMACPKCGMAVVRARSGDHQKYTCLKRMVPCPKCLQMVMVGDLPVLHLEHECPRRLRDCDQGCGLQVPMTDMEEHCRRDCKNKPQPCCFHGLGCEDLVSPPNQASHNQDHLRAHVDMLLVALARVQSEAARQVAQAHQELEGLARAAAETARQLDLVRADQHREAEQAATELKAETARQLEQLKAAHRRDLQEAAAATARQFEQLKSAFQQQLQQAAAEQKAALQQQAVETARQVDQLRAAHQRDLQQAAAEQKAALQQQAVELRAAHQRDLQQAAAEQKAALQQHRQQQAAEMARQLEQLRATHQQDIEQIKAAHQRDLQQAAAETAQFPATLRQQCGSPAAAESETRGRGGGQGGPLSDSERCALETARHCTSSKVGQHLATEKGCFFFVREVHMHGICVLVGQLVLD</sequence>
<keyword evidence="10" id="KW-1185">Reference proteome</keyword>
<evidence type="ECO:0000313" key="9">
    <source>
        <dbReference type="EMBL" id="KAJ4461061.1"/>
    </source>
</evidence>
<dbReference type="PROSITE" id="PS00518">
    <property type="entry name" value="ZF_RING_1"/>
    <property type="match status" value="1"/>
</dbReference>
<evidence type="ECO:0000256" key="6">
    <source>
        <dbReference type="SAM" id="MobiDB-lite"/>
    </source>
</evidence>
<evidence type="ECO:0000313" key="10">
    <source>
        <dbReference type="Proteomes" id="UP001141327"/>
    </source>
</evidence>
<keyword evidence="3 4" id="KW-0862">Zinc</keyword>
<dbReference type="EMBL" id="JAPMOS010000009">
    <property type="protein sequence ID" value="KAJ4461061.1"/>
    <property type="molecule type" value="Genomic_DNA"/>
</dbReference>
<evidence type="ECO:0000256" key="1">
    <source>
        <dbReference type="ARBA" id="ARBA00022723"/>
    </source>
</evidence>
<evidence type="ECO:0000259" key="7">
    <source>
        <dbReference type="PROSITE" id="PS50089"/>
    </source>
</evidence>
<comment type="caution">
    <text evidence="9">The sequence shown here is derived from an EMBL/GenBank/DDBJ whole genome shotgun (WGS) entry which is preliminary data.</text>
</comment>
<feature type="zinc finger region" description="TRAF-type" evidence="4">
    <location>
        <begin position="132"/>
        <end position="174"/>
    </location>
</feature>
<accession>A0ABQ8URH6</accession>
<evidence type="ECO:0000256" key="2">
    <source>
        <dbReference type="ARBA" id="ARBA00022771"/>
    </source>
</evidence>
<keyword evidence="2 4" id="KW-0863">Zinc-finger</keyword>
<feature type="coiled-coil region" evidence="5">
    <location>
        <begin position="273"/>
        <end position="466"/>
    </location>
</feature>
<proteinExistence type="predicted"/>
<dbReference type="PANTHER" id="PTHR10131:SF94">
    <property type="entry name" value="TNF RECEPTOR-ASSOCIATED FACTOR 4"/>
    <property type="match status" value="1"/>
</dbReference>
<evidence type="ECO:0000259" key="8">
    <source>
        <dbReference type="PROSITE" id="PS50145"/>
    </source>
</evidence>
<gene>
    <name evidence="9" type="ORF">PAPYR_2505</name>
</gene>
<keyword evidence="1 4" id="KW-0479">Metal-binding</keyword>
<dbReference type="Pfam" id="PF02176">
    <property type="entry name" value="zf-TRAF"/>
    <property type="match status" value="1"/>
</dbReference>
<reference evidence="9" key="1">
    <citation type="journal article" date="2022" name="bioRxiv">
        <title>Genomics of Preaxostyla Flagellates Illuminates Evolutionary Transitions and the Path Towards Mitochondrial Loss.</title>
        <authorList>
            <person name="Novak L.V.F."/>
            <person name="Treitli S.C."/>
            <person name="Pyrih J."/>
            <person name="Halakuc P."/>
            <person name="Pipaliya S.V."/>
            <person name="Vacek V."/>
            <person name="Brzon O."/>
            <person name="Soukal P."/>
            <person name="Eme L."/>
            <person name="Dacks J.B."/>
            <person name="Karnkowska A."/>
            <person name="Elias M."/>
            <person name="Hampl V."/>
        </authorList>
    </citation>
    <scope>NUCLEOTIDE SEQUENCE</scope>
    <source>
        <strain evidence="9">RCP-MX</strain>
    </source>
</reference>
<evidence type="ECO:0000256" key="4">
    <source>
        <dbReference type="PROSITE-ProRule" id="PRU00207"/>
    </source>
</evidence>
<dbReference type="InterPro" id="IPR017907">
    <property type="entry name" value="Znf_RING_CS"/>
</dbReference>
<evidence type="ECO:0000256" key="5">
    <source>
        <dbReference type="SAM" id="Coils"/>
    </source>
</evidence>
<dbReference type="PROSITE" id="PS50145">
    <property type="entry name" value="ZF_TRAF"/>
    <property type="match status" value="2"/>
</dbReference>